<dbReference type="PANTHER" id="PTHR11692">
    <property type="entry name" value="BIFUNCTIONAL PURINE BIOSYNTHESIS PROTEIN PURH"/>
    <property type="match status" value="1"/>
</dbReference>
<keyword evidence="5 8" id="KW-0658">Purine biosynthesis</keyword>
<dbReference type="NCBIfam" id="NF002049">
    <property type="entry name" value="PRK00881.1"/>
    <property type="match status" value="1"/>
</dbReference>
<evidence type="ECO:0000313" key="11">
    <source>
        <dbReference type="Proteomes" id="UP001552479"/>
    </source>
</evidence>
<evidence type="ECO:0000256" key="5">
    <source>
        <dbReference type="ARBA" id="ARBA00022755"/>
    </source>
</evidence>
<dbReference type="InterPro" id="IPR016193">
    <property type="entry name" value="Cytidine_deaminase-like"/>
</dbReference>
<evidence type="ECO:0000256" key="7">
    <source>
        <dbReference type="ARBA" id="ARBA00023268"/>
    </source>
</evidence>
<name>A0ABV3IW60_9ACTN</name>
<keyword evidence="6 8" id="KW-0378">Hydrolase</keyword>
<protein>
    <recommendedName>
        <fullName evidence="8">Bifunctional purine biosynthesis protein PurH</fullName>
    </recommendedName>
    <domain>
        <recommendedName>
            <fullName evidence="8">Phosphoribosylaminoimidazolecarboxamide formyltransferase</fullName>
            <ecNumber evidence="8">2.1.2.3</ecNumber>
        </recommendedName>
        <alternativeName>
            <fullName evidence="8">AICAR transformylase</fullName>
        </alternativeName>
    </domain>
    <domain>
        <recommendedName>
            <fullName evidence="8">IMP cyclohydrolase</fullName>
            <ecNumber evidence="8">3.5.4.10</ecNumber>
        </recommendedName>
        <alternativeName>
            <fullName evidence="8">ATIC</fullName>
        </alternativeName>
        <alternativeName>
            <fullName evidence="8">IMP synthase</fullName>
        </alternativeName>
        <alternativeName>
            <fullName evidence="8">Inosinicase</fullName>
        </alternativeName>
    </domain>
</protein>
<sequence length="515" mass="54594">MKRPIRRALVSVYDKTGLEELARGLHEAGVELVSTGSTAARIAAAGVPVTKVEELTGFPECLDGRVKTLHPRVHAGILADQRLDAHREQLTELGVEPFELVVVNLYPFKETVASGASPDECVEQIDIGGPSMVRAAAKNHPSVAVVVSPGRYQDVLKAVADGGFGLAQRKRLAAEAFQHTAAYDVAVANWFAEGYGADESPWPDFIGVSYERKQVLRYGENPHQAAALYTDGTGKGLAHAEQLHGKEMSYNNYVDTEAARRAAYDHTDPCVAIIKHANPCGIATGSDVAEAHRKAHACDSLSAFGGVIAVNRPVSVAMAEQVAEIFTEVIVAPAYEDGAVEALARKKNIRVLRCADAPAAHGESRPVEGGVLVQAKDRLQAEGDDPANWTLATGEALSAADLAELAFAWRACRAVKSNAILLAKDGATVGVGMGQVNRVDSAKLAVQRAGEERARGSYAASDAFFPFPDGLEVLTAAGVKAVVQPGGSVRDEQVVEAAKAAGVTMYFTGTRHFFH</sequence>
<comment type="pathway">
    <text evidence="1 8">Purine metabolism; IMP biosynthesis via de novo pathway; IMP from 5-formamido-1-(5-phospho-D-ribosyl)imidazole-4-carboxamide: step 1/1.</text>
</comment>
<dbReference type="SMART" id="SM00851">
    <property type="entry name" value="MGS"/>
    <property type="match status" value="1"/>
</dbReference>
<evidence type="ECO:0000256" key="3">
    <source>
        <dbReference type="ARBA" id="ARBA00007667"/>
    </source>
</evidence>
<proteinExistence type="inferred from homology"/>
<dbReference type="EC" id="3.5.4.10" evidence="8"/>
<evidence type="ECO:0000256" key="1">
    <source>
        <dbReference type="ARBA" id="ARBA00004844"/>
    </source>
</evidence>
<dbReference type="PIRSF" id="PIRSF000414">
    <property type="entry name" value="AICARFT_IMPCHas"/>
    <property type="match status" value="1"/>
</dbReference>
<evidence type="ECO:0000259" key="9">
    <source>
        <dbReference type="PROSITE" id="PS51855"/>
    </source>
</evidence>
<comment type="catalytic activity">
    <reaction evidence="8">
        <text>IMP + H2O = 5-formamido-1-(5-phospho-D-ribosyl)imidazole-4-carboxamide</text>
        <dbReference type="Rhea" id="RHEA:18445"/>
        <dbReference type="ChEBI" id="CHEBI:15377"/>
        <dbReference type="ChEBI" id="CHEBI:58053"/>
        <dbReference type="ChEBI" id="CHEBI:58467"/>
        <dbReference type="EC" id="3.5.4.10"/>
    </reaction>
</comment>
<keyword evidence="7 8" id="KW-0511">Multifunctional enzyme</keyword>
<dbReference type="SMART" id="SM00798">
    <property type="entry name" value="AICARFT_IMPCHas"/>
    <property type="match status" value="1"/>
</dbReference>
<dbReference type="GO" id="GO:0003937">
    <property type="term" value="F:IMP cyclohydrolase activity"/>
    <property type="evidence" value="ECO:0007669"/>
    <property type="project" value="UniProtKB-EC"/>
</dbReference>
<dbReference type="CDD" id="cd01421">
    <property type="entry name" value="IMPCH"/>
    <property type="match status" value="1"/>
</dbReference>
<dbReference type="Gene3D" id="3.40.140.20">
    <property type="match status" value="2"/>
</dbReference>
<dbReference type="InterPro" id="IPR036914">
    <property type="entry name" value="MGS-like_dom_sf"/>
</dbReference>
<dbReference type="Pfam" id="PF01808">
    <property type="entry name" value="AICARFT_IMPCHas"/>
    <property type="match status" value="1"/>
</dbReference>
<evidence type="ECO:0000256" key="4">
    <source>
        <dbReference type="ARBA" id="ARBA00022679"/>
    </source>
</evidence>
<evidence type="ECO:0000256" key="8">
    <source>
        <dbReference type="HAMAP-Rule" id="MF_00139"/>
    </source>
</evidence>
<dbReference type="SUPFAM" id="SSF53927">
    <property type="entry name" value="Cytidine deaminase-like"/>
    <property type="match status" value="1"/>
</dbReference>
<comment type="caution">
    <text evidence="10">The sequence shown here is derived from an EMBL/GenBank/DDBJ whole genome shotgun (WGS) entry which is preliminary data.</text>
</comment>
<dbReference type="RefSeq" id="WP_359103770.1">
    <property type="nucleotide sequence ID" value="NZ_JBEZGT010000025.1"/>
</dbReference>
<dbReference type="InterPro" id="IPR024051">
    <property type="entry name" value="AICAR_Tfase_dup_dom_sf"/>
</dbReference>
<dbReference type="Pfam" id="PF02142">
    <property type="entry name" value="MGS"/>
    <property type="match status" value="1"/>
</dbReference>
<evidence type="ECO:0000256" key="6">
    <source>
        <dbReference type="ARBA" id="ARBA00022801"/>
    </source>
</evidence>
<dbReference type="GO" id="GO:0004643">
    <property type="term" value="F:phosphoribosylaminoimidazolecarboxamide formyltransferase activity"/>
    <property type="evidence" value="ECO:0007669"/>
    <property type="project" value="UniProtKB-EC"/>
</dbReference>
<keyword evidence="4 8" id="KW-0808">Transferase</keyword>
<dbReference type="SUPFAM" id="SSF52335">
    <property type="entry name" value="Methylglyoxal synthase-like"/>
    <property type="match status" value="1"/>
</dbReference>
<dbReference type="InterPro" id="IPR002695">
    <property type="entry name" value="PurH-like"/>
</dbReference>
<evidence type="ECO:0000256" key="2">
    <source>
        <dbReference type="ARBA" id="ARBA00004954"/>
    </source>
</evidence>
<dbReference type="HAMAP" id="MF_00139">
    <property type="entry name" value="PurH"/>
    <property type="match status" value="1"/>
</dbReference>
<comment type="domain">
    <text evidence="8">The IMP cyclohydrolase activity resides in the N-terminal region.</text>
</comment>
<dbReference type="Gene3D" id="3.40.50.1380">
    <property type="entry name" value="Methylglyoxal synthase-like domain"/>
    <property type="match status" value="1"/>
</dbReference>
<dbReference type="EC" id="2.1.2.3" evidence="8"/>
<dbReference type="Proteomes" id="UP001552479">
    <property type="component" value="Unassembled WGS sequence"/>
</dbReference>
<gene>
    <name evidence="8 10" type="primary">purH</name>
    <name evidence="10" type="ORF">AB0L03_16800</name>
</gene>
<dbReference type="NCBIfam" id="TIGR00355">
    <property type="entry name" value="purH"/>
    <property type="match status" value="1"/>
</dbReference>
<dbReference type="EMBL" id="JBFASG010000014">
    <property type="protein sequence ID" value="MEV4924480.1"/>
    <property type="molecule type" value="Genomic_DNA"/>
</dbReference>
<feature type="domain" description="MGS-like" evidence="9">
    <location>
        <begin position="1"/>
        <end position="147"/>
    </location>
</feature>
<organism evidence="10 11">
    <name type="scientific">Streptomyces roseoverticillatus</name>
    <dbReference type="NCBI Taxonomy" id="66429"/>
    <lineage>
        <taxon>Bacteria</taxon>
        <taxon>Bacillati</taxon>
        <taxon>Actinomycetota</taxon>
        <taxon>Actinomycetes</taxon>
        <taxon>Kitasatosporales</taxon>
        <taxon>Streptomycetaceae</taxon>
        <taxon>Streptomyces</taxon>
    </lineage>
</organism>
<comment type="pathway">
    <text evidence="2 8">Purine metabolism; IMP biosynthesis via de novo pathway; 5-formamido-1-(5-phospho-D-ribosyl)imidazole-4-carboxamide from 5-amino-1-(5-phospho-D-ribosyl)imidazole-4-carboxamide (10-formyl THF route): step 1/1.</text>
</comment>
<dbReference type="PROSITE" id="PS51855">
    <property type="entry name" value="MGS"/>
    <property type="match status" value="1"/>
</dbReference>
<dbReference type="InterPro" id="IPR011607">
    <property type="entry name" value="MGS-like_dom"/>
</dbReference>
<reference evidence="10 11" key="1">
    <citation type="submission" date="2024-06" db="EMBL/GenBank/DDBJ databases">
        <title>The Natural Products Discovery Center: Release of the First 8490 Sequenced Strains for Exploring Actinobacteria Biosynthetic Diversity.</title>
        <authorList>
            <person name="Kalkreuter E."/>
            <person name="Kautsar S.A."/>
            <person name="Yang D."/>
            <person name="Bader C.D."/>
            <person name="Teijaro C.N."/>
            <person name="Fluegel L."/>
            <person name="Davis C.M."/>
            <person name="Simpson J.R."/>
            <person name="Lauterbach L."/>
            <person name="Steele A.D."/>
            <person name="Gui C."/>
            <person name="Meng S."/>
            <person name="Li G."/>
            <person name="Viehrig K."/>
            <person name="Ye F."/>
            <person name="Su P."/>
            <person name="Kiefer A.F."/>
            <person name="Nichols A."/>
            <person name="Cepeda A.J."/>
            <person name="Yan W."/>
            <person name="Fan B."/>
            <person name="Jiang Y."/>
            <person name="Adhikari A."/>
            <person name="Zheng C.-J."/>
            <person name="Schuster L."/>
            <person name="Cowan T.M."/>
            <person name="Smanski M.J."/>
            <person name="Chevrette M.G."/>
            <person name="De Carvalho L.P.S."/>
            <person name="Shen B."/>
        </authorList>
    </citation>
    <scope>NUCLEOTIDE SEQUENCE [LARGE SCALE GENOMIC DNA]</scope>
    <source>
        <strain evidence="10 11">NPDC053791</strain>
    </source>
</reference>
<accession>A0ABV3IW60</accession>
<comment type="similarity">
    <text evidence="3 8">Belongs to the PurH family.</text>
</comment>
<dbReference type="PANTHER" id="PTHR11692:SF0">
    <property type="entry name" value="BIFUNCTIONAL PURINE BIOSYNTHESIS PROTEIN ATIC"/>
    <property type="match status" value="1"/>
</dbReference>
<comment type="catalytic activity">
    <reaction evidence="8">
        <text>(6R)-10-formyltetrahydrofolate + 5-amino-1-(5-phospho-beta-D-ribosyl)imidazole-4-carboxamide = 5-formamido-1-(5-phospho-D-ribosyl)imidazole-4-carboxamide + (6S)-5,6,7,8-tetrahydrofolate</text>
        <dbReference type="Rhea" id="RHEA:22192"/>
        <dbReference type="ChEBI" id="CHEBI:57453"/>
        <dbReference type="ChEBI" id="CHEBI:58467"/>
        <dbReference type="ChEBI" id="CHEBI:58475"/>
        <dbReference type="ChEBI" id="CHEBI:195366"/>
        <dbReference type="EC" id="2.1.2.3"/>
    </reaction>
</comment>
<evidence type="ECO:0000313" key="10">
    <source>
        <dbReference type="EMBL" id="MEV4924480.1"/>
    </source>
</evidence>
<keyword evidence="11" id="KW-1185">Reference proteome</keyword>